<evidence type="ECO:0000313" key="1">
    <source>
        <dbReference type="EMBL" id="KAK4566368.1"/>
    </source>
</evidence>
<gene>
    <name evidence="1" type="ORF">RGQ29_002570</name>
</gene>
<sequence>MGILFFETYFSASCHPISMVGCFFIELSDIDIWRT</sequence>
<evidence type="ECO:0000313" key="2">
    <source>
        <dbReference type="Proteomes" id="UP001324115"/>
    </source>
</evidence>
<name>A0AAN7E999_QUERU</name>
<accession>A0AAN7E999</accession>
<comment type="caution">
    <text evidence="1">The sequence shown here is derived from an EMBL/GenBank/DDBJ whole genome shotgun (WGS) entry which is preliminary data.</text>
</comment>
<proteinExistence type="predicted"/>
<organism evidence="1 2">
    <name type="scientific">Quercus rubra</name>
    <name type="common">Northern red oak</name>
    <name type="synonym">Quercus borealis</name>
    <dbReference type="NCBI Taxonomy" id="3512"/>
    <lineage>
        <taxon>Eukaryota</taxon>
        <taxon>Viridiplantae</taxon>
        <taxon>Streptophyta</taxon>
        <taxon>Embryophyta</taxon>
        <taxon>Tracheophyta</taxon>
        <taxon>Spermatophyta</taxon>
        <taxon>Magnoliopsida</taxon>
        <taxon>eudicotyledons</taxon>
        <taxon>Gunneridae</taxon>
        <taxon>Pentapetalae</taxon>
        <taxon>rosids</taxon>
        <taxon>fabids</taxon>
        <taxon>Fagales</taxon>
        <taxon>Fagaceae</taxon>
        <taxon>Quercus</taxon>
    </lineage>
</organism>
<dbReference type="AlphaFoldDB" id="A0AAN7E999"/>
<protein>
    <submittedName>
        <fullName evidence="1">Uncharacterized protein</fullName>
    </submittedName>
</protein>
<dbReference type="EMBL" id="JAXUIC010000010">
    <property type="protein sequence ID" value="KAK4566368.1"/>
    <property type="molecule type" value="Genomic_DNA"/>
</dbReference>
<reference evidence="1 2" key="1">
    <citation type="journal article" date="2023" name="G3 (Bethesda)">
        <title>A haplotype-resolved chromosome-scale genome for Quercus rubra L. provides insights into the genetics of adaptive traits for red oak species.</title>
        <authorList>
            <person name="Kapoor B."/>
            <person name="Jenkins J."/>
            <person name="Schmutz J."/>
            <person name="Zhebentyayeva T."/>
            <person name="Kuelheim C."/>
            <person name="Coggeshall M."/>
            <person name="Heim C."/>
            <person name="Lasky J.R."/>
            <person name="Leites L."/>
            <person name="Islam-Faridi N."/>
            <person name="Romero-Severson J."/>
            <person name="DeLeo V.L."/>
            <person name="Lucas S.M."/>
            <person name="Lazic D."/>
            <person name="Gailing O."/>
            <person name="Carlson J."/>
            <person name="Staton M."/>
        </authorList>
    </citation>
    <scope>NUCLEOTIDE SEQUENCE [LARGE SCALE GENOMIC DNA]</scope>
    <source>
        <strain evidence="1">Pseudo-F2</strain>
    </source>
</reference>
<keyword evidence="2" id="KW-1185">Reference proteome</keyword>
<dbReference type="Proteomes" id="UP001324115">
    <property type="component" value="Unassembled WGS sequence"/>
</dbReference>